<evidence type="ECO:0000256" key="1">
    <source>
        <dbReference type="SAM" id="MobiDB-lite"/>
    </source>
</evidence>
<dbReference type="Proteomes" id="UP000532440">
    <property type="component" value="Unassembled WGS sequence"/>
</dbReference>
<organism evidence="3 4">
    <name type="scientific">Quisquiliibacterium transsilvanicum</name>
    <dbReference type="NCBI Taxonomy" id="1549638"/>
    <lineage>
        <taxon>Bacteria</taxon>
        <taxon>Pseudomonadati</taxon>
        <taxon>Pseudomonadota</taxon>
        <taxon>Betaproteobacteria</taxon>
        <taxon>Burkholderiales</taxon>
        <taxon>Burkholderiaceae</taxon>
        <taxon>Quisquiliibacterium</taxon>
    </lineage>
</organism>
<dbReference type="EMBL" id="JACHGB010000002">
    <property type="protein sequence ID" value="MBB5271061.1"/>
    <property type="molecule type" value="Genomic_DNA"/>
</dbReference>
<proteinExistence type="predicted"/>
<reference evidence="3 4" key="1">
    <citation type="submission" date="2020-08" db="EMBL/GenBank/DDBJ databases">
        <title>Genomic Encyclopedia of Type Strains, Phase IV (KMG-IV): sequencing the most valuable type-strain genomes for metagenomic binning, comparative biology and taxonomic classification.</title>
        <authorList>
            <person name="Goeker M."/>
        </authorList>
    </citation>
    <scope>NUCLEOTIDE SEQUENCE [LARGE SCALE GENOMIC DNA]</scope>
    <source>
        <strain evidence="3 4">DSM 29781</strain>
    </source>
</reference>
<dbReference type="AlphaFoldDB" id="A0A7W8M7J2"/>
<gene>
    <name evidence="3" type="ORF">HNQ70_001065</name>
</gene>
<dbReference type="RefSeq" id="WP_183964992.1">
    <property type="nucleotide sequence ID" value="NZ_BAABEW010000017.1"/>
</dbReference>
<accession>A0A7W8M7J2</accession>
<evidence type="ECO:0000313" key="4">
    <source>
        <dbReference type="Proteomes" id="UP000532440"/>
    </source>
</evidence>
<evidence type="ECO:0000259" key="2">
    <source>
        <dbReference type="SMART" id="SM00382"/>
    </source>
</evidence>
<sequence length="459" mass="51156">MTASADTDHSNARRGSVPVALRPRAPRDLSRLGLPHNFLVELTGKLLFLRGRLRLMEMAEAVRLPPSLCAEVLRFMRSERYVEASLQGATEADAEYKLTDAGRERAVEALERCQYAGPAPVTLSEYQAMVRAQSMSHLLLDAASVRKAFEGLVIARDTVDQMGAAMNSGRAILLYGPAGSGKTFLAEHLVSLLPGIIAVPHAILVGGEVIQVFDPLVHTPVAEAGGEAGGETPMVRSDIDERWVPCHRPVVITGGELTLSMLDLQFDAGTRYYQAPPHLKANGGLFIVDDLGRQLVSPRELMNRWIVPLDRRRDYLSLHNGFKFIVPFDMTVVFSTNLRPDQLADEAFLRRFGYKMFLGPTDRESYRRIFKDTCEELQVHFDEAAFEWLLTERHQKEGRALLACFPRDLVGRVRDFSLYESTPAELSPQTLARAWSTYFVAPGDARWTSVAESLSEPSR</sequence>
<name>A0A7W8M7J2_9BURK</name>
<dbReference type="InterPro" id="IPR027417">
    <property type="entry name" value="P-loop_NTPase"/>
</dbReference>
<feature type="compositionally biased region" description="Basic and acidic residues" evidence="1">
    <location>
        <begin position="1"/>
        <end position="11"/>
    </location>
</feature>
<feature type="domain" description="AAA+ ATPase" evidence="2">
    <location>
        <begin position="168"/>
        <end position="362"/>
    </location>
</feature>
<evidence type="ECO:0000313" key="3">
    <source>
        <dbReference type="EMBL" id="MBB5271061.1"/>
    </source>
</evidence>
<keyword evidence="4" id="KW-1185">Reference proteome</keyword>
<dbReference type="Gene3D" id="3.40.50.300">
    <property type="entry name" value="P-loop containing nucleotide triphosphate hydrolases"/>
    <property type="match status" value="1"/>
</dbReference>
<comment type="caution">
    <text evidence="3">The sequence shown here is derived from an EMBL/GenBank/DDBJ whole genome shotgun (WGS) entry which is preliminary data.</text>
</comment>
<dbReference type="SUPFAM" id="SSF52540">
    <property type="entry name" value="P-loop containing nucleoside triphosphate hydrolases"/>
    <property type="match status" value="1"/>
</dbReference>
<dbReference type="SMART" id="SM00382">
    <property type="entry name" value="AAA"/>
    <property type="match status" value="1"/>
</dbReference>
<protein>
    <submittedName>
        <fullName evidence="3">Putative ATPase with chaperone activity</fullName>
    </submittedName>
</protein>
<dbReference type="InterPro" id="IPR003593">
    <property type="entry name" value="AAA+_ATPase"/>
</dbReference>
<feature type="region of interest" description="Disordered" evidence="1">
    <location>
        <begin position="1"/>
        <end position="20"/>
    </location>
</feature>